<dbReference type="EMBL" id="CVRB01000001">
    <property type="protein sequence ID" value="CRK81672.1"/>
    <property type="molecule type" value="Genomic_DNA"/>
</dbReference>
<dbReference type="STRING" id="1499688.BN000_01583"/>
<keyword evidence="1" id="KW-0812">Transmembrane</keyword>
<gene>
    <name evidence="2" type="ORF">BN000_01583</name>
</gene>
<evidence type="ECO:0000313" key="2">
    <source>
        <dbReference type="EMBL" id="CRK81672.1"/>
    </source>
</evidence>
<feature type="transmembrane region" description="Helical" evidence="1">
    <location>
        <begin position="132"/>
        <end position="158"/>
    </location>
</feature>
<feature type="transmembrane region" description="Helical" evidence="1">
    <location>
        <begin position="275"/>
        <end position="295"/>
    </location>
</feature>
<dbReference type="InterPro" id="IPR049458">
    <property type="entry name" value="EpsG-like"/>
</dbReference>
<evidence type="ECO:0000313" key="3">
    <source>
        <dbReference type="Proteomes" id="UP000199087"/>
    </source>
</evidence>
<dbReference type="OrthoDB" id="1649543at2"/>
<dbReference type="AlphaFoldDB" id="A0A0U1NV87"/>
<proteinExistence type="predicted"/>
<name>A0A0U1NV87_9BACI</name>
<reference evidence="3" key="1">
    <citation type="submission" date="2015-05" db="EMBL/GenBank/DDBJ databases">
        <authorList>
            <person name="Urmite Genomes"/>
        </authorList>
    </citation>
    <scope>NUCLEOTIDE SEQUENCE [LARGE SCALE GENOMIC DNA]</scope>
    <source>
        <strain evidence="3">LF1</strain>
    </source>
</reference>
<dbReference type="RefSeq" id="WP_090632923.1">
    <property type="nucleotide sequence ID" value="NZ_CVRB01000001.1"/>
</dbReference>
<feature type="transmembrane region" description="Helical" evidence="1">
    <location>
        <begin position="301"/>
        <end position="318"/>
    </location>
</feature>
<feature type="transmembrane region" description="Helical" evidence="1">
    <location>
        <begin position="204"/>
        <end position="226"/>
    </location>
</feature>
<feature type="transmembrane region" description="Helical" evidence="1">
    <location>
        <begin position="102"/>
        <end position="120"/>
    </location>
</feature>
<dbReference type="Pfam" id="PF14897">
    <property type="entry name" value="EpsG"/>
    <property type="match status" value="1"/>
</dbReference>
<keyword evidence="3" id="KW-1185">Reference proteome</keyword>
<feature type="transmembrane region" description="Helical" evidence="1">
    <location>
        <begin position="39"/>
        <end position="58"/>
    </location>
</feature>
<feature type="transmembrane region" description="Helical" evidence="1">
    <location>
        <begin position="325"/>
        <end position="350"/>
    </location>
</feature>
<evidence type="ECO:0000256" key="1">
    <source>
        <dbReference type="SAM" id="Phobius"/>
    </source>
</evidence>
<dbReference type="Proteomes" id="UP000199087">
    <property type="component" value="Unassembled WGS sequence"/>
</dbReference>
<protein>
    <submittedName>
        <fullName evidence="2">Capsular polysaccharide biosynthesis protein</fullName>
    </submittedName>
</protein>
<sequence length="360" mass="41471">MTILWINLATVFMLAYFSRYFAVVTFSSNSIAIVKPNKLFICGSLLCLILVSGLRANIGDTGAYRHAYILNNFTWDYVKSQKDIGFGILQMILKNFTNDPQLMIFITAFITNVLIIGVFYKYSRMIELSIFVYITSGFFITSMNGIRQCLAAAIVFAATKFLFDGNWKRYFLVVLIATSIHETALILIPIYFIVRRKAWTRATFFLISIAIIVVLGFNQFSTVLFAAIQDTQYGGYKDFAEGGANVIRVAVEGAPLLIAFFGREKLKTIMPNSDYIVNMAVLSLVFMIISTQNWIFARFSIYFTLYQFILISWVVKLFKESNQRLIYFTILICYLIYHYYDSVITLNILYRSEFLDQIFR</sequence>
<feature type="transmembrane region" description="Helical" evidence="1">
    <location>
        <begin position="6"/>
        <end position="27"/>
    </location>
</feature>
<keyword evidence="1" id="KW-0472">Membrane</keyword>
<feature type="transmembrane region" description="Helical" evidence="1">
    <location>
        <begin position="170"/>
        <end position="192"/>
    </location>
</feature>
<accession>A0A0U1NV87</accession>
<feature type="transmembrane region" description="Helical" evidence="1">
    <location>
        <begin position="246"/>
        <end position="263"/>
    </location>
</feature>
<keyword evidence="1" id="KW-1133">Transmembrane helix</keyword>
<organism evidence="2 3">
    <name type="scientific">Neobacillus massiliamazoniensis</name>
    <dbReference type="NCBI Taxonomy" id="1499688"/>
    <lineage>
        <taxon>Bacteria</taxon>
        <taxon>Bacillati</taxon>
        <taxon>Bacillota</taxon>
        <taxon>Bacilli</taxon>
        <taxon>Bacillales</taxon>
        <taxon>Bacillaceae</taxon>
        <taxon>Neobacillus</taxon>
    </lineage>
</organism>